<evidence type="ECO:0000256" key="5">
    <source>
        <dbReference type="ARBA" id="ARBA00022989"/>
    </source>
</evidence>
<dbReference type="InterPro" id="IPR001320">
    <property type="entry name" value="Iontro_rcpt_C"/>
</dbReference>
<sequence>MKVSAPLKYPFLYELAQVHGNWVSKRGVYKFVIESLITHYNFTLSVFPSPGHGSGVQWKNGTWNGVMGQLLNGQADFGASTSPNPSRFPLTSYSTAMIYPFVSFTIGLPKLTYSWKAIYWPFTPELWLSIIVSLIVVICTFKLLQIIWKRDNDGDFPFYRHLVVHLSFTLIGNGLPYPKGDVARIILGVWLLTTLIFNTLYVSKIVELLAFPIYEKQPTTFKELVESSDFSWGFDKAGGNMFQHFKTSSNPVFQKIIEKKQSEKEAIDCYKSAINSKFACITWAGAANYIAYKNLSMIHGKSPLIFSDDITLSIPTGITFPLRTLHRLNFDKNIGRLRDSGQIDKWIEQDLVDVRRDKLHWEHKEKIVSDDKVEDSGPVLLSLSNLLGIFGLYFVGQSCALVLLIVEVLTVFRSKVLIIFGKVRAFS</sequence>
<dbReference type="EMBL" id="CAXLJM020000035">
    <property type="protein sequence ID" value="CAL8103837.1"/>
    <property type="molecule type" value="Genomic_DNA"/>
</dbReference>
<evidence type="ECO:0000256" key="4">
    <source>
        <dbReference type="ARBA" id="ARBA00022692"/>
    </source>
</evidence>
<comment type="caution">
    <text evidence="11">The sequence shown here is derived from an EMBL/GenBank/DDBJ whole genome shotgun (WGS) entry which is preliminary data.</text>
</comment>
<feature type="transmembrane region" description="Helical" evidence="9">
    <location>
        <begin position="182"/>
        <end position="202"/>
    </location>
</feature>
<protein>
    <recommendedName>
        <fullName evidence="10">Ionotropic glutamate receptor C-terminal domain-containing protein</fullName>
    </recommendedName>
</protein>
<accession>A0ABP1QHS9</accession>
<comment type="similarity">
    <text evidence="2">Belongs to the glutamate-gated ion channel (TC 1.A.10.1) family.</text>
</comment>
<dbReference type="PANTHER" id="PTHR42643">
    <property type="entry name" value="IONOTROPIC RECEPTOR 20A-RELATED"/>
    <property type="match status" value="1"/>
</dbReference>
<evidence type="ECO:0000313" key="11">
    <source>
        <dbReference type="EMBL" id="CAL8103837.1"/>
    </source>
</evidence>
<dbReference type="Proteomes" id="UP001642540">
    <property type="component" value="Unassembled WGS sequence"/>
</dbReference>
<feature type="transmembrane region" description="Helical" evidence="9">
    <location>
        <begin position="158"/>
        <end position="176"/>
    </location>
</feature>
<evidence type="ECO:0000256" key="9">
    <source>
        <dbReference type="SAM" id="Phobius"/>
    </source>
</evidence>
<keyword evidence="6 9" id="KW-0472">Membrane</keyword>
<gene>
    <name evidence="11" type="ORF">ODALV1_LOCUS11570</name>
</gene>
<keyword evidence="5 9" id="KW-1133">Transmembrane helix</keyword>
<dbReference type="PANTHER" id="PTHR42643:SF24">
    <property type="entry name" value="IONOTROPIC RECEPTOR 60A"/>
    <property type="match status" value="1"/>
</dbReference>
<comment type="subcellular location">
    <subcellularLocation>
        <location evidence="1">Cell membrane</location>
        <topology evidence="1">Multi-pass membrane protein</topology>
    </subcellularLocation>
</comment>
<keyword evidence="3" id="KW-1003">Cell membrane</keyword>
<feature type="domain" description="Ionotropic glutamate receptor C-terminal" evidence="10">
    <location>
        <begin position="124"/>
        <end position="396"/>
    </location>
</feature>
<evidence type="ECO:0000313" key="12">
    <source>
        <dbReference type="Proteomes" id="UP001642540"/>
    </source>
</evidence>
<reference evidence="11 12" key="1">
    <citation type="submission" date="2024-08" db="EMBL/GenBank/DDBJ databases">
        <authorList>
            <person name="Cucini C."/>
            <person name="Frati F."/>
        </authorList>
    </citation>
    <scope>NUCLEOTIDE SEQUENCE [LARGE SCALE GENOMIC DNA]</scope>
</reference>
<keyword evidence="8" id="KW-0325">Glycoprotein</keyword>
<proteinExistence type="inferred from homology"/>
<keyword evidence="4 9" id="KW-0812">Transmembrane</keyword>
<evidence type="ECO:0000256" key="6">
    <source>
        <dbReference type="ARBA" id="ARBA00023136"/>
    </source>
</evidence>
<evidence type="ECO:0000256" key="1">
    <source>
        <dbReference type="ARBA" id="ARBA00004651"/>
    </source>
</evidence>
<evidence type="ECO:0000256" key="3">
    <source>
        <dbReference type="ARBA" id="ARBA00022475"/>
    </source>
</evidence>
<dbReference type="Pfam" id="PF00060">
    <property type="entry name" value="Lig_chan"/>
    <property type="match status" value="1"/>
</dbReference>
<feature type="transmembrane region" description="Helical" evidence="9">
    <location>
        <begin position="401"/>
        <end position="421"/>
    </location>
</feature>
<evidence type="ECO:0000256" key="2">
    <source>
        <dbReference type="ARBA" id="ARBA00008685"/>
    </source>
</evidence>
<dbReference type="Gene3D" id="1.10.287.70">
    <property type="match status" value="1"/>
</dbReference>
<keyword evidence="7" id="KW-0675">Receptor</keyword>
<dbReference type="InterPro" id="IPR052192">
    <property type="entry name" value="Insect_Ionotropic_Sensory_Rcpt"/>
</dbReference>
<dbReference type="SUPFAM" id="SSF53850">
    <property type="entry name" value="Periplasmic binding protein-like II"/>
    <property type="match status" value="1"/>
</dbReference>
<keyword evidence="12" id="KW-1185">Reference proteome</keyword>
<dbReference type="Gene3D" id="3.40.190.10">
    <property type="entry name" value="Periplasmic binding protein-like II"/>
    <property type="match status" value="1"/>
</dbReference>
<organism evidence="11 12">
    <name type="scientific">Orchesella dallaii</name>
    <dbReference type="NCBI Taxonomy" id="48710"/>
    <lineage>
        <taxon>Eukaryota</taxon>
        <taxon>Metazoa</taxon>
        <taxon>Ecdysozoa</taxon>
        <taxon>Arthropoda</taxon>
        <taxon>Hexapoda</taxon>
        <taxon>Collembola</taxon>
        <taxon>Entomobryomorpha</taxon>
        <taxon>Entomobryoidea</taxon>
        <taxon>Orchesellidae</taxon>
        <taxon>Orchesellinae</taxon>
        <taxon>Orchesella</taxon>
    </lineage>
</organism>
<evidence type="ECO:0000256" key="7">
    <source>
        <dbReference type="ARBA" id="ARBA00023170"/>
    </source>
</evidence>
<name>A0ABP1QHS9_9HEXA</name>
<evidence type="ECO:0000259" key="10">
    <source>
        <dbReference type="Pfam" id="PF00060"/>
    </source>
</evidence>
<feature type="transmembrane region" description="Helical" evidence="9">
    <location>
        <begin position="126"/>
        <end position="146"/>
    </location>
</feature>
<evidence type="ECO:0000256" key="8">
    <source>
        <dbReference type="ARBA" id="ARBA00023180"/>
    </source>
</evidence>